<evidence type="ECO:0000313" key="2">
    <source>
        <dbReference type="EMBL" id="TDQ48362.1"/>
    </source>
</evidence>
<evidence type="ECO:0000256" key="1">
    <source>
        <dbReference type="SAM" id="Phobius"/>
    </source>
</evidence>
<keyword evidence="1" id="KW-1133">Transmembrane helix</keyword>
<feature type="transmembrane region" description="Helical" evidence="1">
    <location>
        <begin position="66"/>
        <end position="87"/>
    </location>
</feature>
<accession>A0A4R6UNH9</accession>
<keyword evidence="1" id="KW-0812">Transmembrane</keyword>
<sequence length="181" mass="20108">MHNSLTEFDGSHGAHLQFFSLFFPICLLKKGPQDLPWSPALLLKACLLQWFSSALLFLLLAPAATAFFRASIAIALSLSVWSLVLWLSNRGERLLQVLTAVQGCATLLNIGMWPLMFLMSTVSSNPAMALVLNVAMIVWSMSIHAHILRHALNWRYAFALTLAIALFLIRVSLFQQITSPV</sequence>
<dbReference type="AlphaFoldDB" id="A0A4R6UNH9"/>
<keyword evidence="3" id="KW-1185">Reference proteome</keyword>
<name>A0A4R6UNH9_9GAMM</name>
<proteinExistence type="predicted"/>
<organism evidence="2 3">
    <name type="scientific">Permianibacter aggregans</name>
    <dbReference type="NCBI Taxonomy" id="1510150"/>
    <lineage>
        <taxon>Bacteria</taxon>
        <taxon>Pseudomonadati</taxon>
        <taxon>Pseudomonadota</taxon>
        <taxon>Gammaproteobacteria</taxon>
        <taxon>Pseudomonadales</taxon>
        <taxon>Pseudomonadaceae</taxon>
        <taxon>Permianibacter</taxon>
    </lineage>
</organism>
<feature type="transmembrane region" description="Helical" evidence="1">
    <location>
        <begin position="154"/>
        <end position="173"/>
    </location>
</feature>
<protein>
    <recommendedName>
        <fullName evidence="4">Yip1-like protein</fullName>
    </recommendedName>
</protein>
<feature type="transmembrane region" description="Helical" evidence="1">
    <location>
        <begin position="94"/>
        <end position="115"/>
    </location>
</feature>
<evidence type="ECO:0008006" key="4">
    <source>
        <dbReference type="Google" id="ProtNLM"/>
    </source>
</evidence>
<feature type="transmembrane region" description="Helical" evidence="1">
    <location>
        <begin position="127"/>
        <end position="147"/>
    </location>
</feature>
<evidence type="ECO:0000313" key="3">
    <source>
        <dbReference type="Proteomes" id="UP000295375"/>
    </source>
</evidence>
<reference evidence="2 3" key="1">
    <citation type="submission" date="2019-03" db="EMBL/GenBank/DDBJ databases">
        <title>Genomic Encyclopedia of Type Strains, Phase IV (KMG-IV): sequencing the most valuable type-strain genomes for metagenomic binning, comparative biology and taxonomic classification.</title>
        <authorList>
            <person name="Goeker M."/>
        </authorList>
    </citation>
    <scope>NUCLEOTIDE SEQUENCE [LARGE SCALE GENOMIC DNA]</scope>
    <source>
        <strain evidence="2 3">DSM 103792</strain>
    </source>
</reference>
<dbReference type="OrthoDB" id="6717649at2"/>
<gene>
    <name evidence="2" type="ORF">EV696_10798</name>
</gene>
<comment type="caution">
    <text evidence="2">The sequence shown here is derived from an EMBL/GenBank/DDBJ whole genome shotgun (WGS) entry which is preliminary data.</text>
</comment>
<keyword evidence="1" id="KW-0472">Membrane</keyword>
<dbReference type="Proteomes" id="UP000295375">
    <property type="component" value="Unassembled WGS sequence"/>
</dbReference>
<dbReference type="RefSeq" id="WP_133590196.1">
    <property type="nucleotide sequence ID" value="NZ_CP037953.1"/>
</dbReference>
<dbReference type="EMBL" id="SNYM01000007">
    <property type="protein sequence ID" value="TDQ48362.1"/>
    <property type="molecule type" value="Genomic_DNA"/>
</dbReference>